<gene>
    <name evidence="2" type="ORF">HRR80_001010</name>
</gene>
<dbReference type="AlphaFoldDB" id="A0AAN6F2I8"/>
<reference evidence="2" key="1">
    <citation type="submission" date="2023-01" db="EMBL/GenBank/DDBJ databases">
        <title>Exophiala dermititidis isolated from Cystic Fibrosis Patient.</title>
        <authorList>
            <person name="Kurbessoian T."/>
            <person name="Crocker A."/>
            <person name="Murante D."/>
            <person name="Hogan D.A."/>
            <person name="Stajich J.E."/>
        </authorList>
    </citation>
    <scope>NUCLEOTIDE SEQUENCE</scope>
    <source>
        <strain evidence="2">Ex8</strain>
    </source>
</reference>
<protein>
    <submittedName>
        <fullName evidence="2">Uncharacterized protein</fullName>
    </submittedName>
</protein>
<feature type="compositionally biased region" description="Low complexity" evidence="1">
    <location>
        <begin position="131"/>
        <end position="144"/>
    </location>
</feature>
<comment type="caution">
    <text evidence="2">The sequence shown here is derived from an EMBL/GenBank/DDBJ whole genome shotgun (WGS) entry which is preliminary data.</text>
</comment>
<name>A0AAN6F2I8_EXODE</name>
<dbReference type="Proteomes" id="UP001161757">
    <property type="component" value="Unassembled WGS sequence"/>
</dbReference>
<feature type="compositionally biased region" description="Acidic residues" evidence="1">
    <location>
        <begin position="1"/>
        <end position="15"/>
    </location>
</feature>
<proteinExistence type="predicted"/>
<accession>A0AAN6F2I8</accession>
<feature type="region of interest" description="Disordered" evidence="1">
    <location>
        <begin position="116"/>
        <end position="144"/>
    </location>
</feature>
<evidence type="ECO:0000256" key="1">
    <source>
        <dbReference type="SAM" id="MobiDB-lite"/>
    </source>
</evidence>
<feature type="region of interest" description="Disordered" evidence="1">
    <location>
        <begin position="1"/>
        <end position="22"/>
    </location>
</feature>
<evidence type="ECO:0000313" key="2">
    <source>
        <dbReference type="EMBL" id="KAJ8994287.1"/>
    </source>
</evidence>
<sequence>MSNDMVEEIPQEEESSTLIADNTPKTAKMTDAQVQVQAELPVAPVAVENDTVTESNSEMPVDQVTDLETNAEDEDKVVPETDIVKDNTTETEKENLNTIIEPKPTTVLNIDKATVPETHDNDNANVEAEETQPQAATEPSDCSKSSLSLTTTTILVSLTAGAFVIGVRSPFVSVCMLYGVINYAKYTLL</sequence>
<dbReference type="EMBL" id="JAJGCB010000002">
    <property type="protein sequence ID" value="KAJ8994287.1"/>
    <property type="molecule type" value="Genomic_DNA"/>
</dbReference>
<evidence type="ECO:0000313" key="3">
    <source>
        <dbReference type="Proteomes" id="UP001161757"/>
    </source>
</evidence>
<organism evidence="2 3">
    <name type="scientific">Exophiala dermatitidis</name>
    <name type="common">Black yeast-like fungus</name>
    <name type="synonym">Wangiella dermatitidis</name>
    <dbReference type="NCBI Taxonomy" id="5970"/>
    <lineage>
        <taxon>Eukaryota</taxon>
        <taxon>Fungi</taxon>
        <taxon>Dikarya</taxon>
        <taxon>Ascomycota</taxon>
        <taxon>Pezizomycotina</taxon>
        <taxon>Eurotiomycetes</taxon>
        <taxon>Chaetothyriomycetidae</taxon>
        <taxon>Chaetothyriales</taxon>
        <taxon>Herpotrichiellaceae</taxon>
        <taxon>Exophiala</taxon>
    </lineage>
</organism>